<evidence type="ECO:0000313" key="1">
    <source>
        <dbReference type="EMBL" id="CAB4892790.1"/>
    </source>
</evidence>
<dbReference type="AlphaFoldDB" id="A0A6J7FIT7"/>
<name>A0A6J7FIT7_9ZZZZ</name>
<protein>
    <submittedName>
        <fullName evidence="1">Unannotated protein</fullName>
    </submittedName>
</protein>
<dbReference type="EMBL" id="CAFBLP010000122">
    <property type="protein sequence ID" value="CAB4892790.1"/>
    <property type="molecule type" value="Genomic_DNA"/>
</dbReference>
<reference evidence="1" key="1">
    <citation type="submission" date="2020-05" db="EMBL/GenBank/DDBJ databases">
        <authorList>
            <person name="Chiriac C."/>
            <person name="Salcher M."/>
            <person name="Ghai R."/>
            <person name="Kavagutti S V."/>
        </authorList>
    </citation>
    <scope>NUCLEOTIDE SEQUENCE</scope>
</reference>
<organism evidence="1">
    <name type="scientific">freshwater metagenome</name>
    <dbReference type="NCBI Taxonomy" id="449393"/>
    <lineage>
        <taxon>unclassified sequences</taxon>
        <taxon>metagenomes</taxon>
        <taxon>ecological metagenomes</taxon>
    </lineage>
</organism>
<sequence>MVSVAAAASSASAGSELPLRVEQIRPAVAALEAKLGGAQQYLEVNATPTLVNLFVATDNATHAVAYVYAQGTLSEPAAPEVVKAGAPTFGAADIAFDAARVLAPLLVQLPNSQYRVFSVVGVAGGGVSYLVTVGSAQGGQLEVPVGADGSITGAVQN</sequence>
<accession>A0A6J7FIT7</accession>
<gene>
    <name evidence="1" type="ORF">UFOPK3376_02976</name>
</gene>
<proteinExistence type="predicted"/>